<proteinExistence type="predicted"/>
<dbReference type="EMBL" id="CP001291">
    <property type="protein sequence ID" value="ACK71324.1"/>
    <property type="molecule type" value="Genomic_DNA"/>
</dbReference>
<dbReference type="Proteomes" id="UP000002384">
    <property type="component" value="Chromosome"/>
</dbReference>
<keyword evidence="2" id="KW-1185">Reference proteome</keyword>
<dbReference type="STRING" id="65393.PCC7424_2920"/>
<sequence>MENRSLAEMNKPDFKQMNRKELKKYILSHPTDDEAIHELFINRRNPNAKIYPYPYDMTYEEVEEIFKSKINQDKS</sequence>
<dbReference type="InterPro" id="IPR054053">
    <property type="entry name" value="DUF6887"/>
</dbReference>
<dbReference type="AlphaFoldDB" id="B7K9W8"/>
<dbReference type="Pfam" id="PF21826">
    <property type="entry name" value="DUF6887"/>
    <property type="match status" value="1"/>
</dbReference>
<dbReference type="HOGENOM" id="CLU_193569_3_1_3"/>
<reference evidence="2" key="1">
    <citation type="journal article" date="2011" name="MBio">
        <title>Novel metabolic attributes of the genus Cyanothece, comprising a group of unicellular nitrogen-fixing Cyanobacteria.</title>
        <authorList>
            <person name="Bandyopadhyay A."/>
            <person name="Elvitigala T."/>
            <person name="Welsh E."/>
            <person name="Stockel J."/>
            <person name="Liberton M."/>
            <person name="Min H."/>
            <person name="Sherman L.A."/>
            <person name="Pakrasi H.B."/>
        </authorList>
    </citation>
    <scope>NUCLEOTIDE SEQUENCE [LARGE SCALE GENOMIC DNA]</scope>
    <source>
        <strain evidence="2">PCC 7424</strain>
    </source>
</reference>
<evidence type="ECO:0000313" key="1">
    <source>
        <dbReference type="EMBL" id="ACK71324.1"/>
    </source>
</evidence>
<organism evidence="1 2">
    <name type="scientific">Gloeothece citriformis (strain PCC 7424)</name>
    <name type="common">Cyanothece sp. (strain PCC 7424)</name>
    <dbReference type="NCBI Taxonomy" id="65393"/>
    <lineage>
        <taxon>Bacteria</taxon>
        <taxon>Bacillati</taxon>
        <taxon>Cyanobacteriota</taxon>
        <taxon>Cyanophyceae</taxon>
        <taxon>Oscillatoriophycideae</taxon>
        <taxon>Chroococcales</taxon>
        <taxon>Aphanothecaceae</taxon>
        <taxon>Gloeothece</taxon>
        <taxon>Gloeothece citriformis</taxon>
    </lineage>
</organism>
<dbReference type="eggNOG" id="ENOG502ZTJD">
    <property type="taxonomic scope" value="Bacteria"/>
</dbReference>
<protein>
    <submittedName>
        <fullName evidence="1">Uncharacterized protein</fullName>
    </submittedName>
</protein>
<dbReference type="KEGG" id="cyc:PCC7424_2920"/>
<evidence type="ECO:0000313" key="2">
    <source>
        <dbReference type="Proteomes" id="UP000002384"/>
    </source>
</evidence>
<accession>B7K9W8</accession>
<name>B7K9W8_GLOC7</name>
<gene>
    <name evidence="1" type="ordered locus">PCC7424_2920</name>
</gene>